<feature type="transmembrane region" description="Helical" evidence="2">
    <location>
        <begin position="405"/>
        <end position="422"/>
    </location>
</feature>
<keyword evidence="2" id="KW-0812">Transmembrane</keyword>
<protein>
    <submittedName>
        <fullName evidence="3">Uncharacterized protein</fullName>
    </submittedName>
</protein>
<feature type="transmembrane region" description="Helical" evidence="2">
    <location>
        <begin position="34"/>
        <end position="55"/>
    </location>
</feature>
<evidence type="ECO:0000256" key="2">
    <source>
        <dbReference type="SAM" id="Phobius"/>
    </source>
</evidence>
<evidence type="ECO:0000256" key="1">
    <source>
        <dbReference type="SAM" id="MobiDB-lite"/>
    </source>
</evidence>
<accession>A0AA39XZ21</accession>
<keyword evidence="2" id="KW-0472">Membrane</keyword>
<feature type="transmembrane region" description="Helical" evidence="2">
    <location>
        <begin position="324"/>
        <end position="349"/>
    </location>
</feature>
<sequence length="437" mass="49387">MNFTPHLPPNATNCTFHLPEQDGTAENTLSSGSAAFITIALIFGCMSQLPGSLVTGEGNRFWRISPFLSLTEAIIILVRIAVPLYNRLCTLVRRYIIPDGSTLHLDASERQGRVSLKVMAYALLAERLGNSRKYNYWLRQQWKESAPTLEQIVSLLDAVSSLERGTTLRPIVIVPMVLQLAKLSIIEASWTSVKLLPLMYFWSWLSVEFLLLMVHGDKLSEMDMLEAERILLLSVAPTEITTPSERGAARPEASSIQPPEGSAESSEPCESPDLVRHWQSEVAIQTRALLSQTVGPENVPQNRVTFRGSRVKLSRMQGDASNLFWQYLAGIMALFLESLYTVIFIWIAAEDHIPTWLFITFYFCLVLVIPLMLVVDYYMASLIVGIVERWLGRPWEDESSGMRDWTALRTMVCILVYYSVLYDESGTRKPSWLDWLG</sequence>
<gene>
    <name evidence="3" type="ORF">B0T16DRAFT_414984</name>
</gene>
<keyword evidence="4" id="KW-1185">Reference proteome</keyword>
<keyword evidence="2" id="KW-1133">Transmembrane helix</keyword>
<evidence type="ECO:0000313" key="3">
    <source>
        <dbReference type="EMBL" id="KAK0642944.1"/>
    </source>
</evidence>
<reference evidence="3" key="1">
    <citation type="submission" date="2023-06" db="EMBL/GenBank/DDBJ databases">
        <title>Genome-scale phylogeny and comparative genomics of the fungal order Sordariales.</title>
        <authorList>
            <consortium name="Lawrence Berkeley National Laboratory"/>
            <person name="Hensen N."/>
            <person name="Bonometti L."/>
            <person name="Westerberg I."/>
            <person name="Brannstrom I.O."/>
            <person name="Guillou S."/>
            <person name="Cros-Aarteil S."/>
            <person name="Calhoun S."/>
            <person name="Haridas S."/>
            <person name="Kuo A."/>
            <person name="Mondo S."/>
            <person name="Pangilinan J."/>
            <person name="Riley R."/>
            <person name="Labutti K."/>
            <person name="Andreopoulos B."/>
            <person name="Lipzen A."/>
            <person name="Chen C."/>
            <person name="Yanf M."/>
            <person name="Daum C."/>
            <person name="Ng V."/>
            <person name="Clum A."/>
            <person name="Steindorff A."/>
            <person name="Ohm R."/>
            <person name="Martin F."/>
            <person name="Silar P."/>
            <person name="Natvig D."/>
            <person name="Lalanne C."/>
            <person name="Gautier V."/>
            <person name="Ament-Velasquez S.L."/>
            <person name="Kruys A."/>
            <person name="Hutchinson M.I."/>
            <person name="Powell A.J."/>
            <person name="Barry K."/>
            <person name="Miller A.N."/>
            <person name="Grigoriev I.V."/>
            <person name="Debuchy R."/>
            <person name="Gladieux P."/>
            <person name="Thoren M.H."/>
            <person name="Johannesson H."/>
        </authorList>
    </citation>
    <scope>NUCLEOTIDE SEQUENCE</scope>
    <source>
        <strain evidence="3">SMH2532-1</strain>
    </source>
</reference>
<dbReference type="AlphaFoldDB" id="A0AA39XZ21"/>
<proteinExistence type="predicted"/>
<feature type="transmembrane region" description="Helical" evidence="2">
    <location>
        <begin position="355"/>
        <end position="384"/>
    </location>
</feature>
<name>A0AA39XZ21_9PEZI</name>
<feature type="transmembrane region" description="Helical" evidence="2">
    <location>
        <begin position="67"/>
        <end position="85"/>
    </location>
</feature>
<evidence type="ECO:0000313" key="4">
    <source>
        <dbReference type="Proteomes" id="UP001174936"/>
    </source>
</evidence>
<organism evidence="3 4">
    <name type="scientific">Cercophora newfieldiana</name>
    <dbReference type="NCBI Taxonomy" id="92897"/>
    <lineage>
        <taxon>Eukaryota</taxon>
        <taxon>Fungi</taxon>
        <taxon>Dikarya</taxon>
        <taxon>Ascomycota</taxon>
        <taxon>Pezizomycotina</taxon>
        <taxon>Sordariomycetes</taxon>
        <taxon>Sordariomycetidae</taxon>
        <taxon>Sordariales</taxon>
        <taxon>Lasiosphaeriaceae</taxon>
        <taxon>Cercophora</taxon>
    </lineage>
</organism>
<dbReference type="EMBL" id="JAULSV010000005">
    <property type="protein sequence ID" value="KAK0642944.1"/>
    <property type="molecule type" value="Genomic_DNA"/>
</dbReference>
<comment type="caution">
    <text evidence="3">The sequence shown here is derived from an EMBL/GenBank/DDBJ whole genome shotgun (WGS) entry which is preliminary data.</text>
</comment>
<feature type="region of interest" description="Disordered" evidence="1">
    <location>
        <begin position="242"/>
        <end position="271"/>
    </location>
</feature>
<dbReference type="Proteomes" id="UP001174936">
    <property type="component" value="Unassembled WGS sequence"/>
</dbReference>